<dbReference type="Proteomes" id="UP000230833">
    <property type="component" value="Unassembled WGS sequence"/>
</dbReference>
<dbReference type="PANTHER" id="PTHR34322">
    <property type="entry name" value="TRANSPOSASE, Y1_TNP DOMAIN-CONTAINING"/>
    <property type="match status" value="1"/>
</dbReference>
<gene>
    <name evidence="2" type="ORF">COV07_00480</name>
</gene>
<dbReference type="AlphaFoldDB" id="A0A2H0RL33"/>
<dbReference type="GO" id="GO:0006313">
    <property type="term" value="P:DNA transposition"/>
    <property type="evidence" value="ECO:0007669"/>
    <property type="project" value="InterPro"/>
</dbReference>
<dbReference type="GO" id="GO:0004803">
    <property type="term" value="F:transposase activity"/>
    <property type="evidence" value="ECO:0007669"/>
    <property type="project" value="InterPro"/>
</dbReference>
<dbReference type="GO" id="GO:0003677">
    <property type="term" value="F:DNA binding"/>
    <property type="evidence" value="ECO:0007669"/>
    <property type="project" value="InterPro"/>
</dbReference>
<dbReference type="PANTHER" id="PTHR34322:SF2">
    <property type="entry name" value="TRANSPOSASE IS200-LIKE DOMAIN-CONTAINING PROTEIN"/>
    <property type="match status" value="1"/>
</dbReference>
<dbReference type="SUPFAM" id="SSF143422">
    <property type="entry name" value="Transposase IS200-like"/>
    <property type="match status" value="1"/>
</dbReference>
<evidence type="ECO:0000259" key="1">
    <source>
        <dbReference type="SMART" id="SM01321"/>
    </source>
</evidence>
<dbReference type="Pfam" id="PF01797">
    <property type="entry name" value="Y1_Tnp"/>
    <property type="match status" value="1"/>
</dbReference>
<name>A0A2H0RL33_9BACT</name>
<evidence type="ECO:0000313" key="2">
    <source>
        <dbReference type="EMBL" id="PIR47136.1"/>
    </source>
</evidence>
<organism evidence="2 3">
    <name type="scientific">Candidatus Vogelbacteria bacterium CG10_big_fil_rev_8_21_14_0_10_45_14</name>
    <dbReference type="NCBI Taxonomy" id="1975042"/>
    <lineage>
        <taxon>Bacteria</taxon>
        <taxon>Candidatus Vogeliibacteriota</taxon>
    </lineage>
</organism>
<proteinExistence type="predicted"/>
<evidence type="ECO:0000313" key="3">
    <source>
        <dbReference type="Proteomes" id="UP000230833"/>
    </source>
</evidence>
<feature type="domain" description="Transposase IS200-like" evidence="1">
    <location>
        <begin position="16"/>
        <end position="133"/>
    </location>
</feature>
<dbReference type="EMBL" id="PCYL01000005">
    <property type="protein sequence ID" value="PIR47136.1"/>
    <property type="molecule type" value="Genomic_DNA"/>
</dbReference>
<dbReference type="Gene3D" id="3.30.70.1290">
    <property type="entry name" value="Transposase IS200-like"/>
    <property type="match status" value="1"/>
</dbReference>
<protein>
    <recommendedName>
        <fullName evidence="1">Transposase IS200-like domain-containing protein</fullName>
    </recommendedName>
</protein>
<dbReference type="SMART" id="SM01321">
    <property type="entry name" value="Y1_Tnp"/>
    <property type="match status" value="1"/>
</dbReference>
<dbReference type="InterPro" id="IPR002686">
    <property type="entry name" value="Transposase_17"/>
</dbReference>
<comment type="caution">
    <text evidence="2">The sequence shown here is derived from an EMBL/GenBank/DDBJ whole genome shotgun (WGS) entry which is preliminary data.</text>
</comment>
<reference evidence="2 3" key="1">
    <citation type="submission" date="2017-09" db="EMBL/GenBank/DDBJ databases">
        <title>Depth-based differentiation of microbial function through sediment-hosted aquifers and enrichment of novel symbionts in the deep terrestrial subsurface.</title>
        <authorList>
            <person name="Probst A.J."/>
            <person name="Ladd B."/>
            <person name="Jarett J.K."/>
            <person name="Geller-Mcgrath D.E."/>
            <person name="Sieber C.M."/>
            <person name="Emerson J.B."/>
            <person name="Anantharaman K."/>
            <person name="Thomas B.C."/>
            <person name="Malmstrom R."/>
            <person name="Stieglmeier M."/>
            <person name="Klingl A."/>
            <person name="Woyke T."/>
            <person name="Ryan C.M."/>
            <person name="Banfield J.F."/>
        </authorList>
    </citation>
    <scope>NUCLEOTIDE SEQUENCE [LARGE SCALE GENOMIC DNA]</scope>
    <source>
        <strain evidence="2">CG10_big_fil_rev_8_21_14_0_10_45_14</strain>
    </source>
</reference>
<dbReference type="InterPro" id="IPR036515">
    <property type="entry name" value="Transposase_17_sf"/>
</dbReference>
<sequence>MCGIIKDMARAPRIDLAGYVYHVINRANEKRALFNTDKDYFAFEEILREGIALFDMQVFVFEIMPNHWHLVVSPKNDGDMGLFMAWLTTTHATRFRKFYDSVGFGHVYQGRYKSFIVQTDAYFYRVCRYVERNALRAGLATKAQEWKWGSAWIRKYGNEKQRKMLAEWPLKMPSDYDKSLNENDESDGEKKTLQEIRNAVNRGCPYGSDLWKEKITERFHIESTTRKPGRPSKQ</sequence>
<accession>A0A2H0RL33</accession>